<sequence>MVLSCLPIVVIYPEFNLEITRYSGVAKETAFFPWHQGRFTTMINKRETGLLCSEREAPDHRP</sequence>
<evidence type="ECO:0000313" key="2">
    <source>
        <dbReference type="Proteomes" id="UP000273054"/>
    </source>
</evidence>
<proteinExistence type="predicted"/>
<evidence type="ECO:0000313" key="1">
    <source>
        <dbReference type="EMBL" id="SPN79566.1"/>
    </source>
</evidence>
<organism evidence="1">
    <name type="scientific">Brazilian cedratvirus IHUMI</name>
    <dbReference type="NCBI Taxonomy" id="2126980"/>
    <lineage>
        <taxon>Viruses</taxon>
        <taxon>Pithoviruses</taxon>
        <taxon>Orthocedratvirinae</taxon>
        <taxon>Alphacedratvirus</taxon>
        <taxon>Alphacedratvirus brasiliense</taxon>
    </lineage>
</organism>
<accession>A0A2R8FF28</accession>
<reference evidence="1" key="1">
    <citation type="submission" date="2018-03" db="EMBL/GenBank/DDBJ databases">
        <authorList>
            <consortium name="Urmite Genomes"/>
        </authorList>
    </citation>
    <scope>NUCLEOTIDE SEQUENCE [LARGE SCALE GENOMIC DNA]</scope>
    <source>
        <strain evidence="1">IHUMI-27.7</strain>
    </source>
</reference>
<keyword evidence="2" id="KW-1185">Reference proteome</keyword>
<gene>
    <name evidence="1" type="ORF">BRZCDTV_418</name>
</gene>
<name>A0A2R8FF28_9VIRU</name>
<protein>
    <submittedName>
        <fullName evidence="1">Uncharacterized protein</fullName>
    </submittedName>
</protein>
<dbReference type="Proteomes" id="UP000273054">
    <property type="component" value="Segment"/>
</dbReference>
<dbReference type="EMBL" id="LT994651">
    <property type="protein sequence ID" value="SPN79566.1"/>
    <property type="molecule type" value="Genomic_DNA"/>
</dbReference>